<evidence type="ECO:0000256" key="2">
    <source>
        <dbReference type="ARBA" id="ARBA00022741"/>
    </source>
</evidence>
<feature type="non-terminal residue" evidence="4">
    <location>
        <position position="451"/>
    </location>
</feature>
<dbReference type="EMBL" id="JAFIRN010000009">
    <property type="protein sequence ID" value="KAG5842998.1"/>
    <property type="molecule type" value="Genomic_DNA"/>
</dbReference>
<evidence type="ECO:0000256" key="1">
    <source>
        <dbReference type="ARBA" id="ARBA00008535"/>
    </source>
</evidence>
<evidence type="ECO:0000259" key="3">
    <source>
        <dbReference type="Pfam" id="PF04548"/>
    </source>
</evidence>
<dbReference type="Pfam" id="PF04548">
    <property type="entry name" value="AIG1"/>
    <property type="match status" value="1"/>
</dbReference>
<dbReference type="GO" id="GO:0005525">
    <property type="term" value="F:GTP binding"/>
    <property type="evidence" value="ECO:0007669"/>
    <property type="project" value="UniProtKB-KW"/>
</dbReference>
<keyword evidence="5" id="KW-1185">Reference proteome</keyword>
<comment type="similarity">
    <text evidence="1">Belongs to the TRAFAC class TrmE-Era-EngA-EngB-Septin-like GTPase superfamily. AIG1/Toc34/Toc159-like paraseptin GTPase family. IAN subfamily.</text>
</comment>
<evidence type="ECO:0000313" key="4">
    <source>
        <dbReference type="EMBL" id="KAG5842998.1"/>
    </source>
</evidence>
<evidence type="ECO:0000313" key="5">
    <source>
        <dbReference type="Proteomes" id="UP001044222"/>
    </source>
</evidence>
<dbReference type="PANTHER" id="PTHR32046">
    <property type="entry name" value="G DOMAIN-CONTAINING PROTEIN"/>
    <property type="match status" value="1"/>
</dbReference>
<proteinExistence type="inferred from homology"/>
<keyword evidence="2" id="KW-0547">Nucleotide-binding</keyword>
<feature type="domain" description="AIG1-type G" evidence="3">
    <location>
        <begin position="109"/>
        <end position="268"/>
    </location>
</feature>
<dbReference type="Proteomes" id="UP001044222">
    <property type="component" value="Chromosome 9"/>
</dbReference>
<organism evidence="4 5">
    <name type="scientific">Anguilla anguilla</name>
    <name type="common">European freshwater eel</name>
    <name type="synonym">Muraena anguilla</name>
    <dbReference type="NCBI Taxonomy" id="7936"/>
    <lineage>
        <taxon>Eukaryota</taxon>
        <taxon>Metazoa</taxon>
        <taxon>Chordata</taxon>
        <taxon>Craniata</taxon>
        <taxon>Vertebrata</taxon>
        <taxon>Euteleostomi</taxon>
        <taxon>Actinopterygii</taxon>
        <taxon>Neopterygii</taxon>
        <taxon>Teleostei</taxon>
        <taxon>Anguilliformes</taxon>
        <taxon>Anguillidae</taxon>
        <taxon>Anguilla</taxon>
    </lineage>
</organism>
<dbReference type="Gene3D" id="3.40.50.300">
    <property type="entry name" value="P-loop containing nucleotide triphosphate hydrolases"/>
    <property type="match status" value="1"/>
</dbReference>
<dbReference type="AlphaFoldDB" id="A0A9D3RTZ1"/>
<dbReference type="SUPFAM" id="SSF52540">
    <property type="entry name" value="P-loop containing nucleoside triphosphate hydrolases"/>
    <property type="match status" value="1"/>
</dbReference>
<comment type="caution">
    <text evidence="4">The sequence shown here is derived from an EMBL/GenBank/DDBJ whole genome shotgun (WGS) entry which is preliminary data.</text>
</comment>
<dbReference type="InterPro" id="IPR025662">
    <property type="entry name" value="Sigma_54_int_dom_ATP-bd_1"/>
</dbReference>
<dbReference type="InterPro" id="IPR006703">
    <property type="entry name" value="G_AIG1"/>
</dbReference>
<protein>
    <recommendedName>
        <fullName evidence="3">AIG1-type G domain-containing protein</fullName>
    </recommendedName>
</protein>
<dbReference type="InterPro" id="IPR027417">
    <property type="entry name" value="P-loop_NTPase"/>
</dbReference>
<gene>
    <name evidence="4" type="ORF">ANANG_G00183810</name>
</gene>
<dbReference type="PANTHER" id="PTHR32046:SF11">
    <property type="entry name" value="IMMUNE-ASSOCIATED NUCLEOTIDE-BINDING PROTEIN 10-LIKE"/>
    <property type="match status" value="1"/>
</dbReference>
<reference evidence="4" key="1">
    <citation type="submission" date="2021-01" db="EMBL/GenBank/DDBJ databases">
        <title>A chromosome-scale assembly of European eel, Anguilla anguilla.</title>
        <authorList>
            <person name="Henkel C."/>
            <person name="Jong-Raadsen S.A."/>
            <person name="Dufour S."/>
            <person name="Weltzien F.-A."/>
            <person name="Palstra A.P."/>
            <person name="Pelster B."/>
            <person name="Spaink H.P."/>
            <person name="Van Den Thillart G.E."/>
            <person name="Jansen H."/>
            <person name="Zahm M."/>
            <person name="Klopp C."/>
            <person name="Cedric C."/>
            <person name="Louis A."/>
            <person name="Berthelot C."/>
            <person name="Parey E."/>
            <person name="Roest Crollius H."/>
            <person name="Montfort J."/>
            <person name="Robinson-Rechavi M."/>
            <person name="Bucao C."/>
            <person name="Bouchez O."/>
            <person name="Gislard M."/>
            <person name="Lluch J."/>
            <person name="Milhes M."/>
            <person name="Lampietro C."/>
            <person name="Lopez Roques C."/>
            <person name="Donnadieu C."/>
            <person name="Braasch I."/>
            <person name="Desvignes T."/>
            <person name="Postlethwait J."/>
            <person name="Bobe J."/>
            <person name="Guiguen Y."/>
            <person name="Dirks R."/>
        </authorList>
    </citation>
    <scope>NUCLEOTIDE SEQUENCE</scope>
    <source>
        <strain evidence="4">Tag_6206</strain>
        <tissue evidence="4">Liver</tissue>
    </source>
</reference>
<sequence>RRSGKHRCRDGPSRACVFPGCQRHCICFLSVFTRGLVPESLRMAQSHGSCSTTREEATSKWSDVIKNSKQIATEPIRTYLLNTVKRALNKDGLIRRYTFGRKDPNKRNRTILMVGETGTGKSALINMMVNYMLGVEWEDKIRFEIIPDEGKNPKTSLTTVYEIFGLEELSVPFSLTVIDTPGYGDTTVKDDIIAQNLYRLLESFDIVELDAVCLVVKASAYHLTPFQKKIFDSILSLFGKNMEKNIMTLITFSDWTSPSNALEAVIESGVPFPKDDIDEPVHFLFNNCPLNDYQNKYEKSFKHHWDNGTESMREFFQTLDRMETQSLRMTENVLKDRRRLETCIQSLDEQIKVGHMKQKALEDKQKTLEKHKEDMRKNNNFTYKYNVVIMKKVKIKSKATCCTVCEVNCHYPGCWWVKDLQWCSVMENNKCTVCPRKCSYTDHKKAMKYMR</sequence>
<dbReference type="PROSITE" id="PS00675">
    <property type="entry name" value="SIGMA54_INTERACT_1"/>
    <property type="match status" value="1"/>
</dbReference>
<name>A0A9D3RTZ1_ANGAN</name>
<accession>A0A9D3RTZ1</accession>
<feature type="non-terminal residue" evidence="4">
    <location>
        <position position="1"/>
    </location>
</feature>